<dbReference type="Pfam" id="PF22591">
    <property type="entry name" value="eIF3a_PCI_TPR-like"/>
    <property type="match status" value="2"/>
</dbReference>
<protein>
    <recommendedName>
        <fullName evidence="5">eIF3a PCI domain-containing protein</fullName>
    </recommendedName>
</protein>
<feature type="domain" description="eIF3a PCI" evidence="5">
    <location>
        <begin position="195"/>
        <end position="327"/>
    </location>
</feature>
<feature type="region of interest" description="Disordered" evidence="4">
    <location>
        <begin position="271"/>
        <end position="294"/>
    </location>
</feature>
<feature type="region of interest" description="Disordered" evidence="4">
    <location>
        <begin position="343"/>
        <end position="373"/>
    </location>
</feature>
<dbReference type="Proteomes" id="UP001150217">
    <property type="component" value="Unassembled WGS sequence"/>
</dbReference>
<evidence type="ECO:0000256" key="1">
    <source>
        <dbReference type="ARBA" id="ARBA00022490"/>
    </source>
</evidence>
<keyword evidence="7" id="KW-1185">Reference proteome</keyword>
<keyword evidence="3" id="KW-0648">Protein biosynthesis</keyword>
<evidence type="ECO:0000256" key="4">
    <source>
        <dbReference type="SAM" id="MobiDB-lite"/>
    </source>
</evidence>
<accession>A0ABQ8UXQ0</accession>
<proteinExistence type="predicted"/>
<evidence type="ECO:0000256" key="3">
    <source>
        <dbReference type="ARBA" id="ARBA00022917"/>
    </source>
</evidence>
<dbReference type="InterPro" id="IPR027512">
    <property type="entry name" value="EIF3A"/>
</dbReference>
<feature type="domain" description="eIF3a PCI" evidence="5">
    <location>
        <begin position="17"/>
        <end position="105"/>
    </location>
</feature>
<reference evidence="6" key="1">
    <citation type="submission" date="2022-08" db="EMBL/GenBank/DDBJ databases">
        <title>A Global Phylogenomic Analysis of the Shiitake Genus Lentinula.</title>
        <authorList>
            <consortium name="DOE Joint Genome Institute"/>
            <person name="Sierra-Patev S."/>
            <person name="Min B."/>
            <person name="Naranjo-Ortiz M."/>
            <person name="Looney B."/>
            <person name="Konkel Z."/>
            <person name="Slot J.C."/>
            <person name="Sakamoto Y."/>
            <person name="Steenwyk J.L."/>
            <person name="Rokas A."/>
            <person name="Carro J."/>
            <person name="Camarero S."/>
            <person name="Ferreira P."/>
            <person name="Molpeceres G."/>
            <person name="Ruiz-Duenas F.J."/>
            <person name="Serrano A."/>
            <person name="Henrissat B."/>
            <person name="Drula E."/>
            <person name="Hughes K.W."/>
            <person name="Mata J.L."/>
            <person name="Ishikawa N.K."/>
            <person name="Vargas-Isla R."/>
            <person name="Ushijima S."/>
            <person name="Smith C.A."/>
            <person name="Ahrendt S."/>
            <person name="Andreopoulos W."/>
            <person name="He G."/>
            <person name="Labutti K."/>
            <person name="Lipzen A."/>
            <person name="Ng V."/>
            <person name="Riley R."/>
            <person name="Sandor L."/>
            <person name="Barry K."/>
            <person name="Martinez A.T."/>
            <person name="Xiao Y."/>
            <person name="Gibbons J.G."/>
            <person name="Terashima K."/>
            <person name="Grigoriev I.V."/>
            <person name="Hibbett D.S."/>
        </authorList>
    </citation>
    <scope>NUCLEOTIDE SEQUENCE</scope>
    <source>
        <strain evidence="6">RHP3577 ss4</strain>
    </source>
</reference>
<dbReference type="Gene3D" id="1.25.40.860">
    <property type="match status" value="1"/>
</dbReference>
<gene>
    <name evidence="6" type="ORF">C8R41DRAFT_926713</name>
</gene>
<comment type="caution">
    <text evidence="6">The sequence shown here is derived from an EMBL/GenBank/DDBJ whole genome shotgun (WGS) entry which is preliminary data.</text>
</comment>
<dbReference type="PANTHER" id="PTHR14005:SF0">
    <property type="entry name" value="EUKARYOTIC TRANSLATION INITIATION FACTOR 3 SUBUNIT A"/>
    <property type="match status" value="1"/>
</dbReference>
<dbReference type="PANTHER" id="PTHR14005">
    <property type="entry name" value="EUKARYOTIC TRANSLATION INITIATION FACTOR 3, THETA SUBUNIT"/>
    <property type="match status" value="1"/>
</dbReference>
<name>A0ABQ8UXQ0_9AGAR</name>
<organism evidence="6 7">
    <name type="scientific">Lentinula lateritia</name>
    <dbReference type="NCBI Taxonomy" id="40482"/>
    <lineage>
        <taxon>Eukaryota</taxon>
        <taxon>Fungi</taxon>
        <taxon>Dikarya</taxon>
        <taxon>Basidiomycota</taxon>
        <taxon>Agaricomycotina</taxon>
        <taxon>Agaricomycetes</taxon>
        <taxon>Agaricomycetidae</taxon>
        <taxon>Agaricales</taxon>
        <taxon>Marasmiineae</taxon>
        <taxon>Omphalotaceae</taxon>
        <taxon>Lentinula</taxon>
    </lineage>
</organism>
<evidence type="ECO:0000313" key="6">
    <source>
        <dbReference type="EMBL" id="KAJ4465107.1"/>
    </source>
</evidence>
<dbReference type="InterPro" id="IPR054711">
    <property type="entry name" value="eIF3a_PCI_TPR-like"/>
</dbReference>
<feature type="compositionally biased region" description="Low complexity" evidence="4">
    <location>
        <begin position="404"/>
        <end position="417"/>
    </location>
</feature>
<feature type="region of interest" description="Disordered" evidence="4">
    <location>
        <begin position="398"/>
        <end position="425"/>
    </location>
</feature>
<evidence type="ECO:0000259" key="5">
    <source>
        <dbReference type="Pfam" id="PF22591"/>
    </source>
</evidence>
<dbReference type="EMBL" id="JANVFT010000131">
    <property type="protein sequence ID" value="KAJ4465107.1"/>
    <property type="molecule type" value="Genomic_DNA"/>
</dbReference>
<keyword evidence="2" id="KW-0396">Initiation factor</keyword>
<evidence type="ECO:0000256" key="2">
    <source>
        <dbReference type="ARBA" id="ARBA00022540"/>
    </source>
</evidence>
<sequence>MLPSSRFQKRFRRSVFDEAFSTKRFRSTPVTALEPILIRFMELCVELRKGRTAKEGLRQYKNLAQNTNVGSIEVVVGRFIEMAEGKVVEAKEKAREVAAKEVELGGGAAGDVDDLEAPSTPESILLSSISSPSSASSIHSDSTSHIVHPLNTVAGAAATTTPSLVGATAAGAGGAVTANTASGVGSGAGSAPASSSLTIKSTTTANYYEKLSRVFLMSGHALYPAAAWAKYYNLVTYAGAKAVGTGESKEVLAGSPSHHCLSALLNLPSPTSGSATSSSSTSTSSTQNPAPSRSALLSSALSRNVLNPPPTVPKLYHALEVDFNPSTLCESVAPLLEELGGASTSGASGASGMNGEDSAAIDDGYKPVQPRFGSTFSRRTHQISSGVVASLPQNFAPPLKSSCASPSTSTRAPRPSAGTKFDDAGGGATKSCLPTVPRFSLTGLLEGAMGGILKGILKGMGKEGREAVEKLTTSTDLIDTTSLIKTQVLALERDKSLRLSRLKTISKRFDHLDRVSEMPLLKEDYSVQQGRDRVEWDVRGKEMKEEERKIWEEEMATKARLARTRDDWEDRKSTLLKRKGEEFALHREEAQRKIEPEKSKRLAEVLKHQAEV</sequence>
<keyword evidence="1" id="KW-0963">Cytoplasm</keyword>
<evidence type="ECO:0000313" key="7">
    <source>
        <dbReference type="Proteomes" id="UP001150217"/>
    </source>
</evidence>